<dbReference type="PANTHER" id="PTHR14339">
    <property type="entry name" value="VASCULIN"/>
    <property type="match status" value="1"/>
</dbReference>
<dbReference type="GO" id="GO:0003723">
    <property type="term" value="F:RNA binding"/>
    <property type="evidence" value="ECO:0007669"/>
    <property type="project" value="InterPro"/>
</dbReference>
<dbReference type="Proteomes" id="UP000472263">
    <property type="component" value="Chromosome 17"/>
</dbReference>
<keyword evidence="3" id="KW-0805">Transcription regulation</keyword>
<reference evidence="8" key="3">
    <citation type="submission" date="2025-09" db="UniProtKB">
        <authorList>
            <consortium name="Ensembl"/>
        </authorList>
    </citation>
    <scope>IDENTIFICATION</scope>
</reference>
<keyword evidence="6" id="KW-0539">Nucleus</keyword>
<evidence type="ECO:0000256" key="3">
    <source>
        <dbReference type="ARBA" id="ARBA00023015"/>
    </source>
</evidence>
<name>A0A667YJE2_9TELE</name>
<feature type="region of interest" description="Disordered" evidence="7">
    <location>
        <begin position="1"/>
        <end position="161"/>
    </location>
</feature>
<dbReference type="GO" id="GO:0005634">
    <property type="term" value="C:nucleus"/>
    <property type="evidence" value="ECO:0007669"/>
    <property type="project" value="UniProtKB-SubCell"/>
</dbReference>
<keyword evidence="5" id="KW-0804">Transcription</keyword>
<feature type="compositionally biased region" description="Basic residues" evidence="7">
    <location>
        <begin position="133"/>
        <end position="145"/>
    </location>
</feature>
<gene>
    <name evidence="8" type="primary">GPBP1L1</name>
    <name evidence="8" type="synonym">gpbp1l1</name>
</gene>
<evidence type="ECO:0000256" key="4">
    <source>
        <dbReference type="ARBA" id="ARBA00023125"/>
    </source>
</evidence>
<dbReference type="AlphaFoldDB" id="A0A667YJE2"/>
<dbReference type="GO" id="GO:0003677">
    <property type="term" value="F:DNA binding"/>
    <property type="evidence" value="ECO:0007669"/>
    <property type="project" value="UniProtKB-KW"/>
</dbReference>
<evidence type="ECO:0000256" key="1">
    <source>
        <dbReference type="ARBA" id="ARBA00004123"/>
    </source>
</evidence>
<proteinExistence type="inferred from homology"/>
<feature type="compositionally biased region" description="Gly residues" evidence="7">
    <location>
        <begin position="84"/>
        <end position="93"/>
    </location>
</feature>
<dbReference type="PANTHER" id="PTHR14339:SF10">
    <property type="entry name" value="VASCULIN-LIKE PROTEIN 1"/>
    <property type="match status" value="1"/>
</dbReference>
<dbReference type="GeneTree" id="ENSGT00420000029753"/>
<dbReference type="Ensembl" id="ENSMMDT00005026995.1">
    <property type="protein sequence ID" value="ENSMMDP00005026443.1"/>
    <property type="gene ID" value="ENSMMDG00005012619.1"/>
</dbReference>
<feature type="compositionally biased region" description="Basic residues" evidence="7">
    <location>
        <begin position="35"/>
        <end position="47"/>
    </location>
</feature>
<organism evidence="8 9">
    <name type="scientific">Myripristis murdjan</name>
    <name type="common">pinecone soldierfish</name>
    <dbReference type="NCBI Taxonomy" id="586833"/>
    <lineage>
        <taxon>Eukaryota</taxon>
        <taxon>Metazoa</taxon>
        <taxon>Chordata</taxon>
        <taxon>Craniata</taxon>
        <taxon>Vertebrata</taxon>
        <taxon>Euteleostomi</taxon>
        <taxon>Actinopterygii</taxon>
        <taxon>Neopterygii</taxon>
        <taxon>Teleostei</taxon>
        <taxon>Neoteleostei</taxon>
        <taxon>Acanthomorphata</taxon>
        <taxon>Holocentriformes</taxon>
        <taxon>Holocentridae</taxon>
        <taxon>Myripristis</taxon>
    </lineage>
</organism>
<keyword evidence="4" id="KW-0238">DNA-binding</keyword>
<evidence type="ECO:0000256" key="2">
    <source>
        <dbReference type="ARBA" id="ARBA00010099"/>
    </source>
</evidence>
<evidence type="ECO:0000256" key="5">
    <source>
        <dbReference type="ARBA" id="ARBA00023163"/>
    </source>
</evidence>
<reference evidence="8" key="2">
    <citation type="submission" date="2025-08" db="UniProtKB">
        <authorList>
            <consortium name="Ensembl"/>
        </authorList>
    </citation>
    <scope>IDENTIFICATION</scope>
</reference>
<evidence type="ECO:0000313" key="9">
    <source>
        <dbReference type="Proteomes" id="UP000472263"/>
    </source>
</evidence>
<accession>A0A667YJE2</accession>
<evidence type="ECO:0000313" key="8">
    <source>
        <dbReference type="Ensembl" id="ENSMMDP00005026443.1"/>
    </source>
</evidence>
<protein>
    <submittedName>
        <fullName evidence="8">GC-rich promoter binding protein 1 like 1</fullName>
    </submittedName>
</protein>
<dbReference type="GO" id="GO:0006351">
    <property type="term" value="P:DNA-templated transcription"/>
    <property type="evidence" value="ECO:0007669"/>
    <property type="project" value="InterPro"/>
</dbReference>
<comment type="subcellular location">
    <subcellularLocation>
        <location evidence="1">Nucleus</location>
    </subcellularLocation>
</comment>
<dbReference type="GO" id="GO:0045893">
    <property type="term" value="P:positive regulation of DNA-templated transcription"/>
    <property type="evidence" value="ECO:0007669"/>
    <property type="project" value="InterPro"/>
</dbReference>
<comment type="similarity">
    <text evidence="2">Belongs to the vasculin family.</text>
</comment>
<evidence type="ECO:0000256" key="7">
    <source>
        <dbReference type="SAM" id="MobiDB-lite"/>
    </source>
</evidence>
<feature type="region of interest" description="Disordered" evidence="7">
    <location>
        <begin position="255"/>
        <end position="333"/>
    </location>
</feature>
<sequence length="483" mass="52773">MAQHDFVPAWLNFSTPQPAKSPAANLEKQGEPHHHRDSRTAVSRRRHNSSDGFFNNGPLRAPAGDGWQQPSLLLRHDSVDSGVAKGGHGGLAGGSCWKEAPSWHGAPRGAQDGHHHQGRHPKRGGGDRDRQGGHRQRNGNFHPRKGAPYQDKFPNEERKDDKLKFVEEDFPSLNPETTGKPGTQMRAVAPHAGVWENPPSGKQMVSKMLVIKKVSKEDPSTAFSAGFASAGALPTNGSKAPIAGSSVYKNLVPKPAVAPTKSTQWKPSGREVTKSGLHMPGRDSVFTSPVSAAKPSTPTSVPPHSTPKEHSSSTTPPIDIAPSRLKLMRRGPDRKSEFLRALKDEGTGEKTNVDDFITPKPYSEEVCHENGLSYSLSDSDTEHLSSSLEAEHRLLKAMGWQEYPENDDNFLPLTEDELREFQTKTEQLKRNGVQRNGVLPRARGVTLHFTPWRSVAEAHVEEGSESETSSSSQTSDDDDCIKS</sequence>
<reference evidence="8" key="1">
    <citation type="submission" date="2019-06" db="EMBL/GenBank/DDBJ databases">
        <authorList>
            <consortium name="Wellcome Sanger Institute Data Sharing"/>
        </authorList>
    </citation>
    <scope>NUCLEOTIDE SEQUENCE [LARGE SCALE GENOMIC DNA]</scope>
</reference>
<dbReference type="Pfam" id="PF15337">
    <property type="entry name" value="Vasculin"/>
    <property type="match status" value="1"/>
</dbReference>
<feature type="region of interest" description="Disordered" evidence="7">
    <location>
        <begin position="456"/>
        <end position="483"/>
    </location>
</feature>
<dbReference type="InterPro" id="IPR028128">
    <property type="entry name" value="Vasculin_fam"/>
</dbReference>
<keyword evidence="9" id="KW-1185">Reference proteome</keyword>
<evidence type="ECO:0000256" key="6">
    <source>
        <dbReference type="ARBA" id="ARBA00023242"/>
    </source>
</evidence>